<reference evidence="1" key="1">
    <citation type="submission" date="2021-01" db="EMBL/GenBank/DDBJ databases">
        <authorList>
            <person name="Corre E."/>
            <person name="Pelletier E."/>
            <person name="Niang G."/>
            <person name="Scheremetjew M."/>
            <person name="Finn R."/>
            <person name="Kale V."/>
            <person name="Holt S."/>
            <person name="Cochrane G."/>
            <person name="Meng A."/>
            <person name="Brown T."/>
            <person name="Cohen L."/>
        </authorList>
    </citation>
    <scope>NUCLEOTIDE SEQUENCE</scope>
    <source>
        <strain evidence="1">DIVA3 518/3/11/1/6</strain>
    </source>
</reference>
<protein>
    <submittedName>
        <fullName evidence="1">Uncharacterized protein</fullName>
    </submittedName>
</protein>
<gene>
    <name evidence="1" type="ORF">VSP0166_LOCUS7323</name>
</gene>
<organism evidence="1">
    <name type="scientific">Vannella robusta</name>
    <dbReference type="NCBI Taxonomy" id="1487602"/>
    <lineage>
        <taxon>Eukaryota</taxon>
        <taxon>Amoebozoa</taxon>
        <taxon>Discosea</taxon>
        <taxon>Flabellinia</taxon>
        <taxon>Vannellidae</taxon>
        <taxon>Vannella</taxon>
    </lineage>
</organism>
<dbReference type="AlphaFoldDB" id="A0A7S4I224"/>
<sequence>MQQQSPQPVFVGVSPFELFPTTFSPLFEFFNIAGLKFFVSPRAGAPFDFRLIIKGFWNCVTSEFTVENLLTDVGCILSSFLIQLAQGSIGGRIIQRIMPQREQYHYSMGNIVLTRDVPTPSVLATKVGTFVAVRAFFYPFKTALVRLMTKQISPRSALQLFTDPASFKSLYNGFQFHLLWSVGYGALSSLEEMFFYRKVNNLATPTVALVQYFSLFLLQLPLAPVATKIIFDQANIPFEFTWNLSLFRWIRATFSRP</sequence>
<name>A0A7S4I224_9EUKA</name>
<accession>A0A7S4I224</accession>
<evidence type="ECO:0000313" key="1">
    <source>
        <dbReference type="EMBL" id="CAE2216327.1"/>
    </source>
</evidence>
<proteinExistence type="predicted"/>
<dbReference type="EMBL" id="HBKP01010371">
    <property type="protein sequence ID" value="CAE2216327.1"/>
    <property type="molecule type" value="Transcribed_RNA"/>
</dbReference>